<sequence length="249" mass="27434">MFDGSIKISNKDIPRTLLGSSPFVAAPQFGHRARLYQLDLYNNPENIAKIIQKSHDMGVKGIQVMPEPPVIEAIGLARDAGIKMDIVGTLMPETEAEDIELFSDLGAVSVMIHGTLTDTENWDAIEEKLLKIKEIEAVPGLVTHSPFKTTSSLLKSDVLDLFDIYSVPVNKLGYLMDCDVYDKEVRANLDNMMEELNKTIMVRNVLAAGVLMPEDAFNYLKTVSFADVVALGIASVDEAQETFSLLKSL</sequence>
<evidence type="ECO:0000313" key="1">
    <source>
        <dbReference type="EMBL" id="ADZ08676.1"/>
    </source>
</evidence>
<name>F0T954_METLA</name>
<proteinExistence type="predicted"/>
<dbReference type="HOGENOM" id="CLU_1113868_0_0_2"/>
<gene>
    <name evidence="1" type="ordered locus">Metbo_0424</name>
</gene>
<reference evidence="2" key="1">
    <citation type="submission" date="2011-02" db="EMBL/GenBank/DDBJ databases">
        <title>Complete sequence of Methanobacterium sp. AL-21.</title>
        <authorList>
            <consortium name="US DOE Joint Genome Institute"/>
            <person name="Lucas S."/>
            <person name="Copeland A."/>
            <person name="Lapidus A."/>
            <person name="Cheng J.-F."/>
            <person name="Goodwin L."/>
            <person name="Pitluck S."/>
            <person name="Chertkov O."/>
            <person name="Detter J.C."/>
            <person name="Han C."/>
            <person name="Tapia R."/>
            <person name="Land M."/>
            <person name="Hauser L."/>
            <person name="Kyrpides N."/>
            <person name="Ivanova N."/>
            <person name="Mikhailova N."/>
            <person name="Pagani I."/>
            <person name="Cadillo-Quiroz H."/>
            <person name="Imachi H."/>
            <person name="Zinder S."/>
            <person name="Liu W."/>
            <person name="Woyke T."/>
        </authorList>
    </citation>
    <scope>NUCLEOTIDE SEQUENCE [LARGE SCALE GENOMIC DNA]</scope>
    <source>
        <strain evidence="2">AL-21</strain>
    </source>
</reference>
<dbReference type="AlphaFoldDB" id="F0T954"/>
<evidence type="ECO:0000313" key="2">
    <source>
        <dbReference type="Proteomes" id="UP000007490"/>
    </source>
</evidence>
<dbReference type="GeneID" id="10276861"/>
<keyword evidence="2" id="KW-1185">Reference proteome</keyword>
<organism evidence="1 2">
    <name type="scientific">Methanobacterium lacus (strain AL-21)</name>
    <dbReference type="NCBI Taxonomy" id="877455"/>
    <lineage>
        <taxon>Archaea</taxon>
        <taxon>Methanobacteriati</taxon>
        <taxon>Methanobacteriota</taxon>
        <taxon>Methanomada group</taxon>
        <taxon>Methanobacteria</taxon>
        <taxon>Methanobacteriales</taxon>
        <taxon>Methanobacteriaceae</taxon>
        <taxon>Methanobacterium</taxon>
    </lineage>
</organism>
<dbReference type="RefSeq" id="WP_013644027.1">
    <property type="nucleotide sequence ID" value="NC_015216.1"/>
</dbReference>
<accession>F0T954</accession>
<dbReference type="Proteomes" id="UP000007490">
    <property type="component" value="Chromosome"/>
</dbReference>
<dbReference type="STRING" id="877455.Metbo_0424"/>
<dbReference type="KEGG" id="mel:Metbo_0424"/>
<reference evidence="1 2" key="2">
    <citation type="journal article" date="2014" name="Int. J. Syst. Evol. Microbiol.">
        <title>Methanobacterium paludis sp. nov. and a novel strain of Methanobacterium lacus isolated from northern peatlands.</title>
        <authorList>
            <person name="Cadillo-Quiroz H."/>
            <person name="Brauer S.L."/>
            <person name="Goodson N."/>
            <person name="Yavitt J.B."/>
            <person name="Zinder S.H."/>
        </authorList>
    </citation>
    <scope>NUCLEOTIDE SEQUENCE [LARGE SCALE GENOMIC DNA]</scope>
    <source>
        <strain evidence="1 2">AL-21</strain>
    </source>
</reference>
<dbReference type="OrthoDB" id="359091at2157"/>
<protein>
    <submittedName>
        <fullName evidence="1">Uncharacterized protein</fullName>
    </submittedName>
</protein>
<dbReference type="EMBL" id="CP002551">
    <property type="protein sequence ID" value="ADZ08676.1"/>
    <property type="molecule type" value="Genomic_DNA"/>
</dbReference>
<dbReference type="eggNOG" id="arCOG04851">
    <property type="taxonomic scope" value="Archaea"/>
</dbReference>